<reference evidence="1 2" key="1">
    <citation type="submission" date="2020-02" db="EMBL/GenBank/DDBJ databases">
        <authorList>
            <person name="Ferguson B K."/>
        </authorList>
    </citation>
    <scope>NUCLEOTIDE SEQUENCE [LARGE SCALE GENOMIC DNA]</scope>
</reference>
<evidence type="ECO:0000313" key="2">
    <source>
        <dbReference type="Proteomes" id="UP000479000"/>
    </source>
</evidence>
<dbReference type="EMBL" id="CADCXU010017581">
    <property type="protein sequence ID" value="CAB0006332.1"/>
    <property type="molecule type" value="Genomic_DNA"/>
</dbReference>
<accession>A0A6H5GS14</accession>
<dbReference type="OrthoDB" id="6513151at2759"/>
<dbReference type="Proteomes" id="UP000479000">
    <property type="component" value="Unassembled WGS sequence"/>
</dbReference>
<protein>
    <submittedName>
        <fullName evidence="1">Uncharacterized protein</fullName>
    </submittedName>
</protein>
<proteinExistence type="predicted"/>
<gene>
    <name evidence="1" type="ORF">NTEN_LOCUS11809</name>
</gene>
<keyword evidence="2" id="KW-1185">Reference proteome</keyword>
<evidence type="ECO:0000313" key="1">
    <source>
        <dbReference type="EMBL" id="CAB0006332.1"/>
    </source>
</evidence>
<organism evidence="1 2">
    <name type="scientific">Nesidiocoris tenuis</name>
    <dbReference type="NCBI Taxonomy" id="355587"/>
    <lineage>
        <taxon>Eukaryota</taxon>
        <taxon>Metazoa</taxon>
        <taxon>Ecdysozoa</taxon>
        <taxon>Arthropoda</taxon>
        <taxon>Hexapoda</taxon>
        <taxon>Insecta</taxon>
        <taxon>Pterygota</taxon>
        <taxon>Neoptera</taxon>
        <taxon>Paraneoptera</taxon>
        <taxon>Hemiptera</taxon>
        <taxon>Heteroptera</taxon>
        <taxon>Panheteroptera</taxon>
        <taxon>Cimicomorpha</taxon>
        <taxon>Miridae</taxon>
        <taxon>Dicyphina</taxon>
        <taxon>Nesidiocoris</taxon>
    </lineage>
</organism>
<dbReference type="AlphaFoldDB" id="A0A6H5GS14"/>
<name>A0A6H5GS14_9HEMI</name>
<sequence>MTLRKKTNAIFGFEFDDQTKWLHADKSEDSSVGIYPACDTYADRKYRCNESSPTFVKYVNSDAGVEAAVTEINEIRNDGFSAVVTLIEIIVADGNGITRIEKLGIQQLWLKNTELIGANSLVHPTKLFHACVSAGLIPSFPAYLDPESGAPTNVSHCLENVIQE</sequence>